<dbReference type="PANTHER" id="PTHR24148:SF64">
    <property type="entry name" value="HETEROKARYON INCOMPATIBILITY DOMAIN-CONTAINING PROTEIN"/>
    <property type="match status" value="1"/>
</dbReference>
<reference evidence="3" key="1">
    <citation type="submission" date="2023-06" db="EMBL/GenBank/DDBJ databases">
        <title>Genome-scale phylogeny and comparative genomics of the fungal order Sordariales.</title>
        <authorList>
            <consortium name="Lawrence Berkeley National Laboratory"/>
            <person name="Hensen N."/>
            <person name="Bonometti L."/>
            <person name="Westerberg I."/>
            <person name="Brannstrom I.O."/>
            <person name="Guillou S."/>
            <person name="Cros-Aarteil S."/>
            <person name="Calhoun S."/>
            <person name="Haridas S."/>
            <person name="Kuo A."/>
            <person name="Mondo S."/>
            <person name="Pangilinan J."/>
            <person name="Riley R."/>
            <person name="Labutti K."/>
            <person name="Andreopoulos B."/>
            <person name="Lipzen A."/>
            <person name="Chen C."/>
            <person name="Yanf M."/>
            <person name="Daum C."/>
            <person name="Ng V."/>
            <person name="Clum A."/>
            <person name="Steindorff A."/>
            <person name="Ohm R."/>
            <person name="Martin F."/>
            <person name="Silar P."/>
            <person name="Natvig D."/>
            <person name="Lalanne C."/>
            <person name="Gautier V."/>
            <person name="Ament-Velasquez S.L."/>
            <person name="Kruys A."/>
            <person name="Hutchinson M.I."/>
            <person name="Powell A.J."/>
            <person name="Barry K."/>
            <person name="Miller A.N."/>
            <person name="Grigoriev I.V."/>
            <person name="Debuchy R."/>
            <person name="Gladieux P."/>
            <person name="Thoren M.H."/>
            <person name="Johannesson H."/>
        </authorList>
    </citation>
    <scope>NUCLEOTIDE SEQUENCE</scope>
    <source>
        <strain evidence="3">SMH2532-1</strain>
    </source>
</reference>
<proteinExistence type="predicted"/>
<dbReference type="PANTHER" id="PTHR24148">
    <property type="entry name" value="ANKYRIN REPEAT DOMAIN-CONTAINING PROTEIN 39 HOMOLOG-RELATED"/>
    <property type="match status" value="1"/>
</dbReference>
<dbReference type="Pfam" id="PF26639">
    <property type="entry name" value="Het-6_barrel"/>
    <property type="match status" value="1"/>
</dbReference>
<protein>
    <submittedName>
        <fullName evidence="3">Heterokaryon incompatibility protein-domain-containing protein</fullName>
    </submittedName>
</protein>
<dbReference type="Pfam" id="PF06985">
    <property type="entry name" value="HET"/>
    <property type="match status" value="1"/>
</dbReference>
<evidence type="ECO:0000313" key="3">
    <source>
        <dbReference type="EMBL" id="KAK0656997.1"/>
    </source>
</evidence>
<gene>
    <name evidence="3" type="ORF">B0T16DRAFT_385613</name>
</gene>
<feature type="region of interest" description="Disordered" evidence="1">
    <location>
        <begin position="534"/>
        <end position="553"/>
    </location>
</feature>
<organism evidence="3 4">
    <name type="scientific">Cercophora newfieldiana</name>
    <dbReference type="NCBI Taxonomy" id="92897"/>
    <lineage>
        <taxon>Eukaryota</taxon>
        <taxon>Fungi</taxon>
        <taxon>Dikarya</taxon>
        <taxon>Ascomycota</taxon>
        <taxon>Pezizomycotina</taxon>
        <taxon>Sordariomycetes</taxon>
        <taxon>Sordariomycetidae</taxon>
        <taxon>Sordariales</taxon>
        <taxon>Lasiosphaeriaceae</taxon>
        <taxon>Cercophora</taxon>
    </lineage>
</organism>
<dbReference type="InterPro" id="IPR010730">
    <property type="entry name" value="HET"/>
</dbReference>
<dbReference type="Proteomes" id="UP001174936">
    <property type="component" value="Unassembled WGS sequence"/>
</dbReference>
<sequence>MANPYSRPIGDDAIRLFRINTVDDGLVSVELQRFSLEGAACPPYVATSYVWGPPTYTGRVLLNGQPAQILQSALGFLKAMLSDHWREKFPPSKTWWWMDSICINQKDDEERSAQVQLMSTIYTRAKRTAIWLGEESEDSNRAMDFLHKLASRDPFVSGLDSGIAEDTQSWTAVGNLLLREWFERAWTLQEFLLSSRSNFFCGSKNISRFMMFDAVSAVWDWQQWKHDIIPRKSYERAWNRFRLLERYTHELSLPLVGTLAYTATSRVTDSRDRLYSLLGLASPIDREVVGQPDYESDPELVFARLVQSFVEKHESLDIVCLAAVLRGLRSKEALNTGYDLPSWVPDWSIELLHSGPVPSMASQSARAHIGNLRPMHSIDFSCMYAACGSMGPRVRFSEDLLGMTCGGILVDRVDGLGGVRQVSQDAVHSAQSTSAVNARPPDGGVESHRNQATSTFLWGQIPCCLVLDRKDRYLRHRAPLLDFSRQFKTLCQLAVSQPAESVPVPFMEWFQRNKDLLIRGITLEEAIKRDVEGNNDGDRGIFGQSDSSEPLQEIPGLSDWESFLSRLRDTSWTMGMRLMVTNSGLVGMAPRDAKKGDIVCVLFGCSIPLVLRSVPGREWEAYQLVGECFMAGFMNGEILETNLERMEFCVV</sequence>
<dbReference type="AlphaFoldDB" id="A0AA39YSP2"/>
<feature type="domain" description="Heterokaryon incompatibility" evidence="2">
    <location>
        <begin position="44"/>
        <end position="190"/>
    </location>
</feature>
<name>A0AA39YSP2_9PEZI</name>
<keyword evidence="4" id="KW-1185">Reference proteome</keyword>
<evidence type="ECO:0000259" key="2">
    <source>
        <dbReference type="Pfam" id="PF06985"/>
    </source>
</evidence>
<evidence type="ECO:0000313" key="4">
    <source>
        <dbReference type="Proteomes" id="UP001174936"/>
    </source>
</evidence>
<evidence type="ECO:0000256" key="1">
    <source>
        <dbReference type="SAM" id="MobiDB-lite"/>
    </source>
</evidence>
<accession>A0AA39YSP2</accession>
<comment type="caution">
    <text evidence="3">The sequence shown here is derived from an EMBL/GenBank/DDBJ whole genome shotgun (WGS) entry which is preliminary data.</text>
</comment>
<dbReference type="EMBL" id="JAULSV010000001">
    <property type="protein sequence ID" value="KAK0656997.1"/>
    <property type="molecule type" value="Genomic_DNA"/>
</dbReference>
<dbReference type="InterPro" id="IPR052895">
    <property type="entry name" value="HetReg/Transcr_Mod"/>
</dbReference>